<protein>
    <recommendedName>
        <fullName evidence="3">Lipoprotein</fullName>
    </recommendedName>
</protein>
<dbReference type="AlphaFoldDB" id="A0A0B7IGU3"/>
<accession>A0A0B7IGU3</accession>
<dbReference type="RefSeq" id="WP_082024991.1">
    <property type="nucleotide sequence ID" value="NZ_CDOI01000212.1"/>
</dbReference>
<dbReference type="EMBL" id="CDOI01000212">
    <property type="protein sequence ID" value="CEN49834.1"/>
    <property type="molecule type" value="Genomic_DNA"/>
</dbReference>
<name>A0A0B7IGU3_9FLAO</name>
<keyword evidence="2" id="KW-1185">Reference proteome</keyword>
<dbReference type="PROSITE" id="PS51257">
    <property type="entry name" value="PROKAR_LIPOPROTEIN"/>
    <property type="match status" value="1"/>
</dbReference>
<evidence type="ECO:0000313" key="1">
    <source>
        <dbReference type="EMBL" id="CEN49834.1"/>
    </source>
</evidence>
<reference evidence="1 2" key="1">
    <citation type="submission" date="2015-01" db="EMBL/GenBank/DDBJ databases">
        <authorList>
            <person name="Xiang T."/>
            <person name="Song Y."/>
            <person name="Huang L."/>
            <person name="Wang B."/>
            <person name="Wu P."/>
        </authorList>
    </citation>
    <scope>NUCLEOTIDE SEQUENCE [LARGE SCALE GENOMIC DNA]</scope>
    <source>
        <strain evidence="1 2">CcD38</strain>
    </source>
</reference>
<dbReference type="Proteomes" id="UP000045051">
    <property type="component" value="Unassembled WGS sequence"/>
</dbReference>
<gene>
    <name evidence="1" type="ORF">CCAND38_950006</name>
</gene>
<evidence type="ECO:0000313" key="2">
    <source>
        <dbReference type="Proteomes" id="UP000045051"/>
    </source>
</evidence>
<organism evidence="1 2">
    <name type="scientific">Capnocytophaga canis</name>
    <dbReference type="NCBI Taxonomy" id="1848903"/>
    <lineage>
        <taxon>Bacteria</taxon>
        <taxon>Pseudomonadati</taxon>
        <taxon>Bacteroidota</taxon>
        <taxon>Flavobacteriia</taxon>
        <taxon>Flavobacteriales</taxon>
        <taxon>Flavobacteriaceae</taxon>
        <taxon>Capnocytophaga</taxon>
    </lineage>
</organism>
<dbReference type="Pfam" id="PF15869">
    <property type="entry name" value="TolB_like"/>
    <property type="match status" value="1"/>
</dbReference>
<proteinExistence type="predicted"/>
<evidence type="ECO:0008006" key="3">
    <source>
        <dbReference type="Google" id="ProtNLM"/>
    </source>
</evidence>
<sequence>MRKIIYLYLCFFSLISCKEETLSNEYMSFDEVQYVENFPKSRSLIKEKMVDFGVLGVNRFRIVDSLLFLSTNDSDALWKLVSLPKQKVLGAFLKKGQGPNDFPMAPNLCTQTWISNQNNEWIAHIYDFNRGKLCKLNISQVLANKTEELIISELDLPQSLFNVQMLDETHFFCKILNNEATSQERFMFRQNNKRIPPPLAKLNEAHVRRGEDTNILSTLVKYDHEKDILVEMPLGLNYINMYSLQNDTIAKTICLGKEMNSITSIQNTFRWNRMYTFCDVRSFKNFFGVMFINEKEKNYQTNRENLPTIFLFDWEGNPLIELKLDHLATSFDIDFTNNKLYTLDSLSDEMFVYDITHILSEMK</sequence>